<dbReference type="OrthoDB" id="107372at2759"/>
<evidence type="ECO:0000256" key="13">
    <source>
        <dbReference type="ARBA" id="ARBA00023140"/>
    </source>
</evidence>
<protein>
    <recommendedName>
        <fullName evidence="4 15">Peroxisome assembly protein 12</fullName>
    </recommendedName>
    <alternativeName>
        <fullName evidence="14 15">Peroxin-12</fullName>
    </alternativeName>
</protein>
<evidence type="ECO:0000256" key="11">
    <source>
        <dbReference type="ARBA" id="ARBA00022989"/>
    </source>
</evidence>
<dbReference type="SUPFAM" id="SSF57850">
    <property type="entry name" value="RING/U-box"/>
    <property type="match status" value="1"/>
</dbReference>
<dbReference type="SMR" id="A0A482XJ89"/>
<dbReference type="InParanoid" id="A0A482XJ89"/>
<comment type="similarity">
    <text evidence="3 15">Belongs to the pex2/pex10/pex12 family.</text>
</comment>
<keyword evidence="11" id="KW-1133">Transmembrane helix</keyword>
<keyword evidence="9" id="KW-0862">Zinc</keyword>
<gene>
    <name evidence="18" type="ORF">LSTR_LSTR005012</name>
</gene>
<dbReference type="InterPro" id="IPR013083">
    <property type="entry name" value="Znf_RING/FYVE/PHD"/>
</dbReference>
<dbReference type="FunCoup" id="A0A482XJ89">
    <property type="interactions" value="1414"/>
</dbReference>
<evidence type="ECO:0000256" key="8">
    <source>
        <dbReference type="ARBA" id="ARBA00022771"/>
    </source>
</evidence>
<evidence type="ECO:0000256" key="1">
    <source>
        <dbReference type="ARBA" id="ARBA00004585"/>
    </source>
</evidence>
<dbReference type="Proteomes" id="UP000291343">
    <property type="component" value="Unassembled WGS sequence"/>
</dbReference>
<proteinExistence type="inferred from homology"/>
<name>A0A482XJ89_LAOST</name>
<dbReference type="AlphaFoldDB" id="A0A482XJ89"/>
<reference evidence="18 19" key="1">
    <citation type="journal article" date="2017" name="Gigascience">
        <title>Genome sequence of the small brown planthopper, Laodelphax striatellus.</title>
        <authorList>
            <person name="Zhu J."/>
            <person name="Jiang F."/>
            <person name="Wang X."/>
            <person name="Yang P."/>
            <person name="Bao Y."/>
            <person name="Zhao W."/>
            <person name="Wang W."/>
            <person name="Lu H."/>
            <person name="Wang Q."/>
            <person name="Cui N."/>
            <person name="Li J."/>
            <person name="Chen X."/>
            <person name="Luo L."/>
            <person name="Yu J."/>
            <person name="Kang L."/>
            <person name="Cui F."/>
        </authorList>
    </citation>
    <scope>NUCLEOTIDE SEQUENCE [LARGE SCALE GENOMIC DNA]</scope>
    <source>
        <strain evidence="18">Lst14</strain>
    </source>
</reference>
<dbReference type="GO" id="GO:0004842">
    <property type="term" value="F:ubiquitin-protein transferase activity"/>
    <property type="evidence" value="ECO:0007669"/>
    <property type="project" value="TreeGrafter"/>
</dbReference>
<evidence type="ECO:0000256" key="4">
    <source>
        <dbReference type="ARBA" id="ARBA00018980"/>
    </source>
</evidence>
<evidence type="ECO:0000256" key="6">
    <source>
        <dbReference type="ARBA" id="ARBA00022692"/>
    </source>
</evidence>
<dbReference type="STRING" id="195883.A0A482XJ89"/>
<evidence type="ECO:0000259" key="16">
    <source>
        <dbReference type="Pfam" id="PF00097"/>
    </source>
</evidence>
<dbReference type="Gene3D" id="3.30.40.10">
    <property type="entry name" value="Zinc/RING finger domain, C3HC4 (zinc finger)"/>
    <property type="match status" value="1"/>
</dbReference>
<keyword evidence="10" id="KW-0653">Protein transport</keyword>
<sequence length="329" mass="38349">MAERAAHTTTSVQTKPSIFELIAQESLAETVYPAFKRIVQFLVSRNPELWGWLGNWCDESYLVLNSFIQYYYMKNRSASFAETFYGLERVSVLKDELHKLNSRQKFWSLMWLTIFPYLMTKFEQLAEKYRYEEAYESETLFALPKSYKVGVIKCNSTLNFLFGTANLAQYLLYMTGRSHYHKILFRLIKVSLVYYDDEDQLSLRDLWSCAWRGRSKIPDFSSQLVLKTLSAGFEAGAFFLQCLNWYNLQSVERKQQILPLPKPPPQISRGLRPDLCPICQNRRRIPTALATSGEVFCFKCIKPVLDNDKKCPVTGLPSTVNDLIRIYHH</sequence>
<dbReference type="InterPro" id="IPR017375">
    <property type="entry name" value="PEX12"/>
</dbReference>
<dbReference type="PANTHER" id="PTHR12888">
    <property type="entry name" value="PEROXISOME ASSEMBLY PROTEIN 12 PEROXIN-12"/>
    <property type="match status" value="1"/>
</dbReference>
<accession>A0A482XJ89</accession>
<keyword evidence="13 15" id="KW-0576">Peroxisome</keyword>
<dbReference type="InterPro" id="IPR018957">
    <property type="entry name" value="Znf_C3HC4_RING-type"/>
</dbReference>
<evidence type="ECO:0000256" key="9">
    <source>
        <dbReference type="ARBA" id="ARBA00022833"/>
    </source>
</evidence>
<keyword evidence="8" id="KW-0863">Zinc-finger</keyword>
<keyword evidence="5" id="KW-0813">Transport</keyword>
<dbReference type="PIRSF" id="PIRSF038074">
    <property type="entry name" value="Peroxisome_assembly_p12"/>
    <property type="match status" value="1"/>
</dbReference>
<organism evidence="18 19">
    <name type="scientific">Laodelphax striatellus</name>
    <name type="common">Small brown planthopper</name>
    <name type="synonym">Delphax striatella</name>
    <dbReference type="NCBI Taxonomy" id="195883"/>
    <lineage>
        <taxon>Eukaryota</taxon>
        <taxon>Metazoa</taxon>
        <taxon>Ecdysozoa</taxon>
        <taxon>Arthropoda</taxon>
        <taxon>Hexapoda</taxon>
        <taxon>Insecta</taxon>
        <taxon>Pterygota</taxon>
        <taxon>Neoptera</taxon>
        <taxon>Paraneoptera</taxon>
        <taxon>Hemiptera</taxon>
        <taxon>Auchenorrhyncha</taxon>
        <taxon>Fulgoroidea</taxon>
        <taxon>Delphacidae</taxon>
        <taxon>Criomorphinae</taxon>
        <taxon>Laodelphax</taxon>
    </lineage>
</organism>
<dbReference type="Pfam" id="PF04757">
    <property type="entry name" value="Pex2_Pex12"/>
    <property type="match status" value="1"/>
</dbReference>
<keyword evidence="7" id="KW-0479">Metal-binding</keyword>
<evidence type="ECO:0000256" key="10">
    <source>
        <dbReference type="ARBA" id="ARBA00022927"/>
    </source>
</evidence>
<dbReference type="EMBL" id="QKKF02008413">
    <property type="protein sequence ID" value="RZF45717.1"/>
    <property type="molecule type" value="Genomic_DNA"/>
</dbReference>
<comment type="pathway">
    <text evidence="2">Protein modification; protein ubiquitination.</text>
</comment>
<evidence type="ECO:0000256" key="15">
    <source>
        <dbReference type="PIRNR" id="PIRNR038074"/>
    </source>
</evidence>
<feature type="domain" description="Zinc finger C3HC4 RING-type" evidence="16">
    <location>
        <begin position="276"/>
        <end position="313"/>
    </location>
</feature>
<comment type="function">
    <text evidence="15">Component of a retrotranslocation channel required for peroxisome organization by mediating export of the PEX5 receptor from peroxisomes to the cytosol, thereby promoting PEX5 recycling.</text>
</comment>
<comment type="caution">
    <text evidence="18">The sequence shown here is derived from an EMBL/GenBank/DDBJ whole genome shotgun (WGS) entry which is preliminary data.</text>
</comment>
<dbReference type="PANTHER" id="PTHR12888:SF0">
    <property type="entry name" value="PEROXISOME ASSEMBLY PROTEIN 12"/>
    <property type="match status" value="1"/>
</dbReference>
<evidence type="ECO:0000256" key="3">
    <source>
        <dbReference type="ARBA" id="ARBA00008704"/>
    </source>
</evidence>
<evidence type="ECO:0000256" key="14">
    <source>
        <dbReference type="ARBA" id="ARBA00029692"/>
    </source>
</evidence>
<dbReference type="GO" id="GO:1990429">
    <property type="term" value="C:peroxisomal importomer complex"/>
    <property type="evidence" value="ECO:0007669"/>
    <property type="project" value="TreeGrafter"/>
</dbReference>
<evidence type="ECO:0000259" key="17">
    <source>
        <dbReference type="Pfam" id="PF04757"/>
    </source>
</evidence>
<evidence type="ECO:0000256" key="7">
    <source>
        <dbReference type="ARBA" id="ARBA00022723"/>
    </source>
</evidence>
<evidence type="ECO:0000256" key="2">
    <source>
        <dbReference type="ARBA" id="ARBA00004906"/>
    </source>
</evidence>
<dbReference type="GO" id="GO:0016558">
    <property type="term" value="P:protein import into peroxisome matrix"/>
    <property type="evidence" value="ECO:0007669"/>
    <property type="project" value="UniProtKB-UniRule"/>
</dbReference>
<evidence type="ECO:0000313" key="19">
    <source>
        <dbReference type="Proteomes" id="UP000291343"/>
    </source>
</evidence>
<dbReference type="CDD" id="cd16451">
    <property type="entry name" value="mRING_PEX12"/>
    <property type="match status" value="1"/>
</dbReference>
<keyword evidence="19" id="KW-1185">Reference proteome</keyword>
<feature type="domain" description="Pex N-terminal" evidence="17">
    <location>
        <begin position="24"/>
        <end position="247"/>
    </location>
</feature>
<evidence type="ECO:0000256" key="5">
    <source>
        <dbReference type="ARBA" id="ARBA00022448"/>
    </source>
</evidence>
<dbReference type="GO" id="GO:0006513">
    <property type="term" value="P:protein monoubiquitination"/>
    <property type="evidence" value="ECO:0007669"/>
    <property type="project" value="TreeGrafter"/>
</dbReference>
<comment type="subcellular location">
    <subcellularLocation>
        <location evidence="1">Peroxisome membrane</location>
        <topology evidence="1">Multi-pass membrane protein</topology>
    </subcellularLocation>
</comment>
<keyword evidence="12 15" id="KW-0472">Membrane</keyword>
<dbReference type="Pfam" id="PF00097">
    <property type="entry name" value="zf-C3HC4"/>
    <property type="match status" value="1"/>
</dbReference>
<dbReference type="GO" id="GO:0005778">
    <property type="term" value="C:peroxisomal membrane"/>
    <property type="evidence" value="ECO:0007669"/>
    <property type="project" value="UniProtKB-SubCell"/>
</dbReference>
<evidence type="ECO:0000256" key="12">
    <source>
        <dbReference type="ARBA" id="ARBA00023136"/>
    </source>
</evidence>
<keyword evidence="6" id="KW-0812">Transmembrane</keyword>
<evidence type="ECO:0000313" key="18">
    <source>
        <dbReference type="EMBL" id="RZF45717.1"/>
    </source>
</evidence>
<dbReference type="GO" id="GO:0008270">
    <property type="term" value="F:zinc ion binding"/>
    <property type="evidence" value="ECO:0007669"/>
    <property type="project" value="UniProtKB-KW"/>
</dbReference>
<dbReference type="InterPro" id="IPR006845">
    <property type="entry name" value="Pex_N"/>
</dbReference>